<dbReference type="EMBL" id="LSZW01000032">
    <property type="protein sequence ID" value="KXK66722.1"/>
    <property type="molecule type" value="Genomic_DNA"/>
</dbReference>
<dbReference type="InterPro" id="IPR023811">
    <property type="entry name" value="CHP04076"/>
</dbReference>
<organism evidence="1 2">
    <name type="scientific">Christensenella minuta</name>
    <dbReference type="NCBI Taxonomy" id="626937"/>
    <lineage>
        <taxon>Bacteria</taxon>
        <taxon>Bacillati</taxon>
        <taxon>Bacillota</taxon>
        <taxon>Clostridia</taxon>
        <taxon>Christensenellales</taxon>
        <taxon>Christensenellaceae</taxon>
        <taxon>Christensenella</taxon>
    </lineage>
</organism>
<proteinExistence type="predicted"/>
<dbReference type="PATRIC" id="fig|626937.4.peg.406"/>
<dbReference type="NCBIfam" id="TIGR04076">
    <property type="entry name" value="TIGR04076 family protein"/>
    <property type="match status" value="1"/>
</dbReference>
<dbReference type="RefSeq" id="WP_066523418.1">
    <property type="nucleotide sequence ID" value="NZ_CABMOF010000018.1"/>
</dbReference>
<dbReference type="Proteomes" id="UP000070366">
    <property type="component" value="Unassembled WGS sequence"/>
</dbReference>
<evidence type="ECO:0000313" key="2">
    <source>
        <dbReference type="Proteomes" id="UP000070366"/>
    </source>
</evidence>
<evidence type="ECO:0000313" key="1">
    <source>
        <dbReference type="EMBL" id="KXK66722.1"/>
    </source>
</evidence>
<evidence type="ECO:0008006" key="3">
    <source>
        <dbReference type="Google" id="ProtNLM"/>
    </source>
</evidence>
<protein>
    <recommendedName>
        <fullName evidence="3">TIGR04076 family protein</fullName>
    </recommendedName>
</protein>
<reference evidence="1 2" key="1">
    <citation type="submission" date="2016-02" db="EMBL/GenBank/DDBJ databases">
        <authorList>
            <person name="Wen L."/>
            <person name="He K."/>
            <person name="Yang H."/>
        </authorList>
    </citation>
    <scope>NUCLEOTIDE SEQUENCE [LARGE SCALE GENOMIC DNA]</scope>
    <source>
        <strain evidence="1 2">DSM 22607</strain>
    </source>
</reference>
<sequence>MKVNKSELDQLVKSAIGQTTVYNGGTPKFADDSSIGDAKSLIGKVTPPPLKRFKITVERVEGTCVARHAEGETFYVEGDKTPEGICIPAFSGLLPYINAMICNADFWWEPVKGKIRLGCPDPDNHVTFSIEEV</sequence>
<comment type="caution">
    <text evidence="1">The sequence shown here is derived from an EMBL/GenBank/DDBJ whole genome shotgun (WGS) entry which is preliminary data.</text>
</comment>
<dbReference type="KEGG" id="cmiu:B1H56_07455"/>
<accession>A0A136Q7U7</accession>
<keyword evidence="2" id="KW-1185">Reference proteome</keyword>
<name>A0A136Q7U7_9FIRM</name>
<dbReference type="AlphaFoldDB" id="A0A136Q7U7"/>
<dbReference type="STRING" id="626937.HMPREF3293_00413"/>
<gene>
    <name evidence="1" type="ORF">HMPREF3293_00413</name>
</gene>
<dbReference type="OrthoDB" id="5518200at2"/>